<protein>
    <submittedName>
        <fullName evidence="2">Uncharacterized protein</fullName>
    </submittedName>
</protein>
<feature type="coiled-coil region" evidence="1">
    <location>
        <begin position="14"/>
        <end position="69"/>
    </location>
</feature>
<evidence type="ECO:0000256" key="1">
    <source>
        <dbReference type="SAM" id="Coils"/>
    </source>
</evidence>
<dbReference type="EMBL" id="CAXIEN010000150">
    <property type="protein sequence ID" value="CAL1281856.1"/>
    <property type="molecule type" value="Genomic_DNA"/>
</dbReference>
<comment type="caution">
    <text evidence="2">The sequence shown here is derived from an EMBL/GenBank/DDBJ whole genome shotgun (WGS) entry which is preliminary data.</text>
</comment>
<evidence type="ECO:0000313" key="2">
    <source>
        <dbReference type="EMBL" id="CAL1281856.1"/>
    </source>
</evidence>
<feature type="non-terminal residue" evidence="2">
    <location>
        <position position="69"/>
    </location>
</feature>
<gene>
    <name evidence="2" type="ORF">LARSCL_LOCUS11818</name>
</gene>
<proteinExistence type="predicted"/>
<keyword evidence="1" id="KW-0175">Coiled coil</keyword>
<accession>A0AAV2AE57</accession>
<evidence type="ECO:0000313" key="3">
    <source>
        <dbReference type="Proteomes" id="UP001497382"/>
    </source>
</evidence>
<organism evidence="2 3">
    <name type="scientific">Larinioides sclopetarius</name>
    <dbReference type="NCBI Taxonomy" id="280406"/>
    <lineage>
        <taxon>Eukaryota</taxon>
        <taxon>Metazoa</taxon>
        <taxon>Ecdysozoa</taxon>
        <taxon>Arthropoda</taxon>
        <taxon>Chelicerata</taxon>
        <taxon>Arachnida</taxon>
        <taxon>Araneae</taxon>
        <taxon>Araneomorphae</taxon>
        <taxon>Entelegynae</taxon>
        <taxon>Araneoidea</taxon>
        <taxon>Araneidae</taxon>
        <taxon>Larinioides</taxon>
    </lineage>
</organism>
<reference evidence="2 3" key="1">
    <citation type="submission" date="2024-04" db="EMBL/GenBank/DDBJ databases">
        <authorList>
            <person name="Rising A."/>
            <person name="Reimegard J."/>
            <person name="Sonavane S."/>
            <person name="Akerstrom W."/>
            <person name="Nylinder S."/>
            <person name="Hedman E."/>
            <person name="Kallberg Y."/>
        </authorList>
    </citation>
    <scope>NUCLEOTIDE SEQUENCE [LARGE SCALE GENOMIC DNA]</scope>
</reference>
<dbReference type="Gene3D" id="6.10.250.370">
    <property type="match status" value="1"/>
</dbReference>
<dbReference type="AlphaFoldDB" id="A0AAV2AE57"/>
<sequence length="69" mass="7682">MSNISCNIAHARSAISDQAEIQALEASLTKLQKDNAALEDKVKELSSHESSLKERVELIEKEKEEVTSR</sequence>
<name>A0AAV2AE57_9ARAC</name>
<keyword evidence="3" id="KW-1185">Reference proteome</keyword>
<dbReference type="Proteomes" id="UP001497382">
    <property type="component" value="Unassembled WGS sequence"/>
</dbReference>